<sequence>MADWLDLLQFWIFSLIFAYMVVWLISVVQSFRENKLRIQRYDTEALEVEEERVAPQLTHTQAVDAHSPPDETRNVTSPKVVVPKEEEEEEESLLSDDEDWEGIDGSDLDKAFGKAASYLEKVVLDPSTKMSNEVKLQFYALYKQATEGPCSSPQPPAFRLSARAKWNAWKGLGDLSPEEAMQRYIALLSEIWPQWNQDIEDEVPAGSSEDPPTGSSRKTPSMGPVFSTMLSDVIEQEGLDGIHKCAKAGDLIGLKKLLQSNAVVDEQDGDGRTALHWATDQGHLEIIKFLLSQGAEINARDFEGQTALHYATTCEWEGIAAYLLESGADPSLVDNDGFTPYDDSFPPGKESADVK</sequence>
<feature type="repeat" description="ANK" evidence="5">
    <location>
        <begin position="270"/>
        <end position="302"/>
    </location>
</feature>
<feature type="region of interest" description="Disordered" evidence="6">
    <location>
        <begin position="57"/>
        <end position="100"/>
    </location>
</feature>
<proteinExistence type="inferred from homology"/>
<dbReference type="Gene3D" id="1.20.80.10">
    <property type="match status" value="1"/>
</dbReference>
<dbReference type="EMBL" id="JABFUD020000014">
    <property type="protein sequence ID" value="KAI5069897.1"/>
    <property type="molecule type" value="Genomic_DNA"/>
</dbReference>
<evidence type="ECO:0000256" key="1">
    <source>
        <dbReference type="ARBA" id="ARBA00005567"/>
    </source>
</evidence>
<gene>
    <name evidence="9" type="ORF">GOP47_0014240</name>
</gene>
<keyword evidence="7" id="KW-0812">Transmembrane</keyword>
<dbReference type="GO" id="GO:0000062">
    <property type="term" value="F:fatty-acyl-CoA binding"/>
    <property type="evidence" value="ECO:0007669"/>
    <property type="project" value="InterPro"/>
</dbReference>
<feature type="region of interest" description="Disordered" evidence="6">
    <location>
        <begin position="201"/>
        <end position="223"/>
    </location>
</feature>
<organism evidence="9 10">
    <name type="scientific">Adiantum capillus-veneris</name>
    <name type="common">Maidenhair fern</name>
    <dbReference type="NCBI Taxonomy" id="13818"/>
    <lineage>
        <taxon>Eukaryota</taxon>
        <taxon>Viridiplantae</taxon>
        <taxon>Streptophyta</taxon>
        <taxon>Embryophyta</taxon>
        <taxon>Tracheophyta</taxon>
        <taxon>Polypodiopsida</taxon>
        <taxon>Polypodiidae</taxon>
        <taxon>Polypodiales</taxon>
        <taxon>Pteridineae</taxon>
        <taxon>Pteridaceae</taxon>
        <taxon>Vittarioideae</taxon>
        <taxon>Adiantum</taxon>
    </lineage>
</organism>
<comment type="similarity">
    <text evidence="1">Belongs to the ACBP family.</text>
</comment>
<dbReference type="InterPro" id="IPR036770">
    <property type="entry name" value="Ankyrin_rpt-contain_sf"/>
</dbReference>
<keyword evidence="7" id="KW-0472">Membrane</keyword>
<evidence type="ECO:0000256" key="4">
    <source>
        <dbReference type="ARBA" id="ARBA00023121"/>
    </source>
</evidence>
<keyword evidence="2" id="KW-0677">Repeat</keyword>
<evidence type="ECO:0000256" key="2">
    <source>
        <dbReference type="ARBA" id="ARBA00022737"/>
    </source>
</evidence>
<evidence type="ECO:0000259" key="8">
    <source>
        <dbReference type="PROSITE" id="PS51228"/>
    </source>
</evidence>
<dbReference type="PRINTS" id="PR00689">
    <property type="entry name" value="ACOABINDINGP"/>
</dbReference>
<dbReference type="PANTHER" id="PTHR24119:SF0">
    <property type="entry name" value="ACYL-COA-BINDING DOMAIN-CONTAINING PROTEIN 6"/>
    <property type="match status" value="1"/>
</dbReference>
<keyword evidence="10" id="KW-1185">Reference proteome</keyword>
<dbReference type="AlphaFoldDB" id="A0A9D4ULW6"/>
<dbReference type="PROSITE" id="PS51228">
    <property type="entry name" value="ACB_2"/>
    <property type="match status" value="1"/>
</dbReference>
<protein>
    <recommendedName>
        <fullName evidence="8">ACB domain-containing protein</fullName>
    </recommendedName>
</protein>
<dbReference type="InterPro" id="IPR014352">
    <property type="entry name" value="FERM/acyl-CoA-bd_prot_sf"/>
</dbReference>
<feature type="transmembrane region" description="Helical" evidence="7">
    <location>
        <begin position="12"/>
        <end position="31"/>
    </location>
</feature>
<dbReference type="PANTHER" id="PTHR24119">
    <property type="entry name" value="ACYL-COA-BINDING DOMAIN-CONTAINING PROTEIN 6"/>
    <property type="match status" value="1"/>
</dbReference>
<feature type="compositionally biased region" description="Acidic residues" evidence="6">
    <location>
        <begin position="85"/>
        <end position="100"/>
    </location>
</feature>
<dbReference type="InterPro" id="IPR002110">
    <property type="entry name" value="Ankyrin_rpt"/>
</dbReference>
<dbReference type="SUPFAM" id="SSF48403">
    <property type="entry name" value="Ankyrin repeat"/>
    <property type="match status" value="1"/>
</dbReference>
<dbReference type="Pfam" id="PF12796">
    <property type="entry name" value="Ank_2"/>
    <property type="match status" value="1"/>
</dbReference>
<dbReference type="InterPro" id="IPR000582">
    <property type="entry name" value="Acyl-CoA-binding_protein"/>
</dbReference>
<evidence type="ECO:0000256" key="7">
    <source>
        <dbReference type="SAM" id="Phobius"/>
    </source>
</evidence>
<feature type="domain" description="ACB" evidence="8">
    <location>
        <begin position="108"/>
        <end position="197"/>
    </location>
</feature>
<feature type="region of interest" description="Disordered" evidence="6">
    <location>
        <begin position="334"/>
        <end position="355"/>
    </location>
</feature>
<evidence type="ECO:0000256" key="3">
    <source>
        <dbReference type="ARBA" id="ARBA00023043"/>
    </source>
</evidence>
<reference evidence="9" key="1">
    <citation type="submission" date="2021-01" db="EMBL/GenBank/DDBJ databases">
        <title>Adiantum capillus-veneris genome.</title>
        <authorList>
            <person name="Fang Y."/>
            <person name="Liao Q."/>
        </authorList>
    </citation>
    <scope>NUCLEOTIDE SEQUENCE</scope>
    <source>
        <strain evidence="9">H3</strain>
        <tissue evidence="9">Leaf</tissue>
    </source>
</reference>
<dbReference type="PRINTS" id="PR01415">
    <property type="entry name" value="ANKYRIN"/>
</dbReference>
<evidence type="ECO:0000313" key="10">
    <source>
        <dbReference type="Proteomes" id="UP000886520"/>
    </source>
</evidence>
<dbReference type="PROSITE" id="PS50088">
    <property type="entry name" value="ANK_REPEAT"/>
    <property type="match status" value="2"/>
</dbReference>
<dbReference type="PROSITE" id="PS50297">
    <property type="entry name" value="ANK_REP_REGION"/>
    <property type="match status" value="2"/>
</dbReference>
<keyword evidence="3 5" id="KW-0040">ANK repeat</keyword>
<name>A0A9D4ULW6_ADICA</name>
<feature type="repeat" description="ANK" evidence="5">
    <location>
        <begin position="303"/>
        <end position="335"/>
    </location>
</feature>
<dbReference type="InterPro" id="IPR035984">
    <property type="entry name" value="Acyl-CoA-binding_sf"/>
</dbReference>
<dbReference type="Proteomes" id="UP000886520">
    <property type="component" value="Chromosome 14"/>
</dbReference>
<comment type="caution">
    <text evidence="9">The sequence shown here is derived from an EMBL/GenBank/DDBJ whole genome shotgun (WGS) entry which is preliminary data.</text>
</comment>
<dbReference type="SUPFAM" id="SSF47027">
    <property type="entry name" value="Acyl-CoA binding protein"/>
    <property type="match status" value="1"/>
</dbReference>
<dbReference type="Pfam" id="PF00887">
    <property type="entry name" value="ACBP"/>
    <property type="match status" value="1"/>
</dbReference>
<dbReference type="Gene3D" id="1.25.40.20">
    <property type="entry name" value="Ankyrin repeat-containing domain"/>
    <property type="match status" value="1"/>
</dbReference>
<accession>A0A9D4ULW6</accession>
<keyword evidence="4" id="KW-0446">Lipid-binding</keyword>
<keyword evidence="7" id="KW-1133">Transmembrane helix</keyword>
<evidence type="ECO:0000256" key="5">
    <source>
        <dbReference type="PROSITE-ProRule" id="PRU00023"/>
    </source>
</evidence>
<evidence type="ECO:0000256" key="6">
    <source>
        <dbReference type="SAM" id="MobiDB-lite"/>
    </source>
</evidence>
<evidence type="ECO:0000313" key="9">
    <source>
        <dbReference type="EMBL" id="KAI5069897.1"/>
    </source>
</evidence>
<dbReference type="SMART" id="SM00248">
    <property type="entry name" value="ANK"/>
    <property type="match status" value="3"/>
</dbReference>
<dbReference type="OrthoDB" id="71307at2759"/>